<dbReference type="EMBL" id="VLTJ01000032">
    <property type="protein sequence ID" value="TSH91905.1"/>
    <property type="molecule type" value="Genomic_DNA"/>
</dbReference>
<proteinExistence type="inferred from homology"/>
<dbReference type="InterPro" id="IPR006311">
    <property type="entry name" value="TAT_signal"/>
</dbReference>
<dbReference type="Gene3D" id="3.40.190.10">
    <property type="entry name" value="Periplasmic binding protein-like II"/>
    <property type="match status" value="1"/>
</dbReference>
<gene>
    <name evidence="4" type="ORF">FOZ76_17770</name>
</gene>
<dbReference type="PANTHER" id="PTHR30290">
    <property type="entry name" value="PERIPLASMIC BINDING COMPONENT OF ABC TRANSPORTER"/>
    <property type="match status" value="1"/>
</dbReference>
<accession>A0A556AG98</accession>
<dbReference type="GO" id="GO:0030288">
    <property type="term" value="C:outer membrane-bounded periplasmic space"/>
    <property type="evidence" value="ECO:0007669"/>
    <property type="project" value="UniProtKB-ARBA"/>
</dbReference>
<dbReference type="GO" id="GO:0043190">
    <property type="term" value="C:ATP-binding cassette (ABC) transporter complex"/>
    <property type="evidence" value="ECO:0007669"/>
    <property type="project" value="InterPro"/>
</dbReference>
<dbReference type="GO" id="GO:1904680">
    <property type="term" value="F:peptide transmembrane transporter activity"/>
    <property type="evidence" value="ECO:0007669"/>
    <property type="project" value="TreeGrafter"/>
</dbReference>
<keyword evidence="5" id="KW-1185">Reference proteome</keyword>
<reference evidence="4 5" key="1">
    <citation type="submission" date="2019-07" db="EMBL/GenBank/DDBJ databases">
        <title>Qingshengfaniella alkalisoli gen. nov., sp. nov., isolated from saline soil.</title>
        <authorList>
            <person name="Xu L."/>
            <person name="Huang X.-X."/>
            <person name="Sun J.-Q."/>
        </authorList>
    </citation>
    <scope>NUCLEOTIDE SEQUENCE [LARGE SCALE GENOMIC DNA]</scope>
    <source>
        <strain evidence="4 5">DSM 27279</strain>
    </source>
</reference>
<evidence type="ECO:0000256" key="2">
    <source>
        <dbReference type="ARBA" id="ARBA00022729"/>
    </source>
</evidence>
<dbReference type="SUPFAM" id="SSF53850">
    <property type="entry name" value="Periplasmic binding protein-like II"/>
    <property type="match status" value="1"/>
</dbReference>
<dbReference type="RefSeq" id="WP_143949631.1">
    <property type="nucleotide sequence ID" value="NZ_BAABMB010000001.1"/>
</dbReference>
<dbReference type="Pfam" id="PF00496">
    <property type="entry name" value="SBP_bac_5"/>
    <property type="match status" value="1"/>
</dbReference>
<dbReference type="InterPro" id="IPR030678">
    <property type="entry name" value="Peptide/Ni-bd"/>
</dbReference>
<evidence type="ECO:0000259" key="3">
    <source>
        <dbReference type="Pfam" id="PF00496"/>
    </source>
</evidence>
<organism evidence="4 5">
    <name type="scientific">Verticiella sediminum</name>
    <dbReference type="NCBI Taxonomy" id="1247510"/>
    <lineage>
        <taxon>Bacteria</taxon>
        <taxon>Pseudomonadati</taxon>
        <taxon>Pseudomonadota</taxon>
        <taxon>Betaproteobacteria</taxon>
        <taxon>Burkholderiales</taxon>
        <taxon>Alcaligenaceae</taxon>
        <taxon>Verticiella</taxon>
    </lineage>
</organism>
<evidence type="ECO:0000256" key="1">
    <source>
        <dbReference type="ARBA" id="ARBA00005695"/>
    </source>
</evidence>
<keyword evidence="2" id="KW-0732">Signal</keyword>
<dbReference type="InterPro" id="IPR039424">
    <property type="entry name" value="SBP_5"/>
</dbReference>
<evidence type="ECO:0000313" key="4">
    <source>
        <dbReference type="EMBL" id="TSH91905.1"/>
    </source>
</evidence>
<dbReference type="Proteomes" id="UP000318405">
    <property type="component" value="Unassembled WGS sequence"/>
</dbReference>
<dbReference type="PROSITE" id="PS51318">
    <property type="entry name" value="TAT"/>
    <property type="match status" value="1"/>
</dbReference>
<evidence type="ECO:0000313" key="5">
    <source>
        <dbReference type="Proteomes" id="UP000318405"/>
    </source>
</evidence>
<dbReference type="Gene3D" id="3.90.76.10">
    <property type="entry name" value="Dipeptide-binding Protein, Domain 1"/>
    <property type="match status" value="1"/>
</dbReference>
<comment type="caution">
    <text evidence="4">The sequence shown here is derived from an EMBL/GenBank/DDBJ whole genome shotgun (WGS) entry which is preliminary data.</text>
</comment>
<dbReference type="AlphaFoldDB" id="A0A556AG98"/>
<sequence>MSFRILDESRGPSRVALTRRQMIAVLAGGAASLALPGGAWAGAAAGGRLRVAAPANPSSLDPATGGAGSDHPFLFPMFDTLVMWDFETLEAKPGLAESWQFSDAKTLVLNLRSGVTFHDGTPFDAEAVKFNLERNKTAPRSNIKADLSTVEAVEVTGPMQVTLRLQQPDSALPLILSDRAGMMCSPTAVKKFGDDHDRNPVGAGPWKFDAWVNNERISVTRYENHWRKDVAQVAGIDFAIIPEVNTGLRSVMGGQNDFVYQLSPQQKQIMDRARNIESVSGPTLYCLQIYLNYGRKPLDDQRVRLAINHAIDREAFLKASMMGIGEVAWMNLPKQHWAYEPSLENCWPHDPDKARQLLAEAGYKDGMDLHLLGYTDQRSVQRQEILIEQFRRAGIRCRFENGSIAEKSAQYFAEGRGDGILSAWTGRPDPSLSYALMYLKDAYFNAGHAEPSPELTEAILASRATEDQEARKKELATVQRIVTEQALVAPLIFQYELAGYTPKVQGFKTNLLGKPKFEGVHLA</sequence>
<dbReference type="InterPro" id="IPR000914">
    <property type="entry name" value="SBP_5_dom"/>
</dbReference>
<dbReference type="PANTHER" id="PTHR30290:SF38">
    <property type="entry name" value="D,D-DIPEPTIDE-BINDING PERIPLASMIC PROTEIN DDPA-RELATED"/>
    <property type="match status" value="1"/>
</dbReference>
<feature type="domain" description="Solute-binding protein family 5" evidence="3">
    <location>
        <begin position="91"/>
        <end position="440"/>
    </location>
</feature>
<name>A0A556AG98_9BURK</name>
<dbReference type="CDD" id="cd08496">
    <property type="entry name" value="PBP2_NikA_DppA_OppA_like_9"/>
    <property type="match status" value="1"/>
</dbReference>
<dbReference type="PIRSF" id="PIRSF002741">
    <property type="entry name" value="MppA"/>
    <property type="match status" value="1"/>
</dbReference>
<dbReference type="OrthoDB" id="9801799at2"/>
<dbReference type="GO" id="GO:0015833">
    <property type="term" value="P:peptide transport"/>
    <property type="evidence" value="ECO:0007669"/>
    <property type="project" value="TreeGrafter"/>
</dbReference>
<comment type="similarity">
    <text evidence="1">Belongs to the bacterial solute-binding protein 5 family.</text>
</comment>
<dbReference type="Gene3D" id="3.10.105.10">
    <property type="entry name" value="Dipeptide-binding Protein, Domain 3"/>
    <property type="match status" value="1"/>
</dbReference>
<protein>
    <submittedName>
        <fullName evidence="4">Peptide ABC transporter</fullName>
    </submittedName>
</protein>